<dbReference type="EMBL" id="BSUZ01000001">
    <property type="protein sequence ID" value="GMA85931.1"/>
    <property type="molecule type" value="Genomic_DNA"/>
</dbReference>
<feature type="region of interest" description="Disordered" evidence="2">
    <location>
        <begin position="260"/>
        <end position="290"/>
    </location>
</feature>
<organism evidence="4 5">
    <name type="scientific">Angustibacter aerolatus</name>
    <dbReference type="NCBI Taxonomy" id="1162965"/>
    <lineage>
        <taxon>Bacteria</taxon>
        <taxon>Bacillati</taxon>
        <taxon>Actinomycetota</taxon>
        <taxon>Actinomycetes</taxon>
        <taxon>Kineosporiales</taxon>
        <taxon>Kineosporiaceae</taxon>
    </lineage>
</organism>
<dbReference type="InterPro" id="IPR008979">
    <property type="entry name" value="Galactose-bd-like_sf"/>
</dbReference>
<evidence type="ECO:0000256" key="2">
    <source>
        <dbReference type="SAM" id="MobiDB-lite"/>
    </source>
</evidence>
<dbReference type="PANTHER" id="PTHR42732:SF3">
    <property type="entry name" value="HYDROLASE"/>
    <property type="match status" value="1"/>
</dbReference>
<dbReference type="InterPro" id="IPR051913">
    <property type="entry name" value="GH2_Domain-Containing"/>
</dbReference>
<gene>
    <name evidence="4" type="ORF">GCM10025868_11810</name>
</gene>
<dbReference type="Gene3D" id="2.60.120.260">
    <property type="entry name" value="Galactose-binding domain-like"/>
    <property type="match status" value="1"/>
</dbReference>
<evidence type="ECO:0000313" key="5">
    <source>
        <dbReference type="Proteomes" id="UP001157017"/>
    </source>
</evidence>
<accession>A0ABQ6JCL8</accession>
<evidence type="ECO:0000313" key="4">
    <source>
        <dbReference type="EMBL" id="GMA85931.1"/>
    </source>
</evidence>
<dbReference type="InterPro" id="IPR006104">
    <property type="entry name" value="Glyco_hydro_2_N"/>
</dbReference>
<dbReference type="PANTHER" id="PTHR42732">
    <property type="entry name" value="BETA-GALACTOSIDASE"/>
    <property type="match status" value="1"/>
</dbReference>
<sequence>MLDACRPRTDASTPARRLTRPEWQDLCGEWDLAFDDTGEGVAQQWQRRDDVFDRTIVVPFPFESPASGIGDTGHHPVVWYRRVVEASAAPGRRLLLHLGAVDYRAHVWVNGHAVAYHEGGHTPFTADITPTLDPSGRQVVVVRAEDSPTDLRQPRGKQDWQPEPHAIWYDRTSGIWQPVWLEEVPEARIRSLRWTPDVDARSIGLAVRLRRDEHRGLRLRVVLRHHDEVVADDTYLADSGEIERRITLVEHDMSLGHSRLLWTPESPEPDRRHAHAARRRRGGARRGGRTRRCAACRRPATACC</sequence>
<comment type="caution">
    <text evidence="4">The sequence shown here is derived from an EMBL/GenBank/DDBJ whole genome shotgun (WGS) entry which is preliminary data.</text>
</comment>
<protein>
    <recommendedName>
        <fullName evidence="3">Glycosyl hydrolases family 2 sugar binding domain-containing protein</fullName>
    </recommendedName>
</protein>
<name>A0ABQ6JCL8_9ACTN</name>
<feature type="compositionally biased region" description="Basic residues" evidence="2">
    <location>
        <begin position="272"/>
        <end position="290"/>
    </location>
</feature>
<keyword evidence="5" id="KW-1185">Reference proteome</keyword>
<comment type="similarity">
    <text evidence="1">Belongs to the glycosyl hydrolase 2 family.</text>
</comment>
<dbReference type="SUPFAM" id="SSF49785">
    <property type="entry name" value="Galactose-binding domain-like"/>
    <property type="match status" value="1"/>
</dbReference>
<proteinExistence type="inferred from homology"/>
<dbReference type="Proteomes" id="UP001157017">
    <property type="component" value="Unassembled WGS sequence"/>
</dbReference>
<evidence type="ECO:0000256" key="1">
    <source>
        <dbReference type="ARBA" id="ARBA00007401"/>
    </source>
</evidence>
<feature type="domain" description="Glycosyl hydrolases family 2 sugar binding" evidence="3">
    <location>
        <begin position="25"/>
        <end position="142"/>
    </location>
</feature>
<reference evidence="5" key="1">
    <citation type="journal article" date="2019" name="Int. J. Syst. Evol. Microbiol.">
        <title>The Global Catalogue of Microorganisms (GCM) 10K type strain sequencing project: providing services to taxonomists for standard genome sequencing and annotation.</title>
        <authorList>
            <consortium name="The Broad Institute Genomics Platform"/>
            <consortium name="The Broad Institute Genome Sequencing Center for Infectious Disease"/>
            <person name="Wu L."/>
            <person name="Ma J."/>
        </authorList>
    </citation>
    <scope>NUCLEOTIDE SEQUENCE [LARGE SCALE GENOMIC DNA]</scope>
    <source>
        <strain evidence="5">NBRC 108730</strain>
    </source>
</reference>
<evidence type="ECO:0000259" key="3">
    <source>
        <dbReference type="Pfam" id="PF02837"/>
    </source>
</evidence>
<dbReference type="Pfam" id="PF02837">
    <property type="entry name" value="Glyco_hydro_2_N"/>
    <property type="match status" value="1"/>
</dbReference>